<evidence type="ECO:0000256" key="5">
    <source>
        <dbReference type="ARBA" id="ARBA00017303"/>
    </source>
</evidence>
<dbReference type="InterPro" id="IPR013780">
    <property type="entry name" value="Glyco_hydro_b"/>
</dbReference>
<dbReference type="PANTHER" id="PTHR43447">
    <property type="entry name" value="ALPHA-AMYLASE"/>
    <property type="match status" value="1"/>
</dbReference>
<keyword evidence="6" id="KW-0479">Metal-binding</keyword>
<evidence type="ECO:0000256" key="2">
    <source>
        <dbReference type="ARBA" id="ARBA00001913"/>
    </source>
</evidence>
<dbReference type="RefSeq" id="WP_246783802.1">
    <property type="nucleotide sequence ID" value="NZ_BJUA01000006.1"/>
</dbReference>
<dbReference type="SMART" id="SM00642">
    <property type="entry name" value="Aamy"/>
    <property type="match status" value="1"/>
</dbReference>
<evidence type="ECO:0000256" key="8">
    <source>
        <dbReference type="ARBA" id="ARBA00022837"/>
    </source>
</evidence>
<dbReference type="AlphaFoldDB" id="A0A510USZ8"/>
<feature type="domain" description="Glycosyl hydrolase family 13 catalytic" evidence="14">
    <location>
        <begin position="60"/>
        <end position="416"/>
    </location>
</feature>
<dbReference type="Pfam" id="PF02806">
    <property type="entry name" value="Alpha-amylase_C"/>
    <property type="match status" value="1"/>
</dbReference>
<evidence type="ECO:0000256" key="6">
    <source>
        <dbReference type="ARBA" id="ARBA00022723"/>
    </source>
</evidence>
<sequence length="504" mass="53445">MALTADDLVVTMTHLARRAAALRTVGLVALALATLVGCSDEPAEPADPAAEPATDGSGHDVGVQLFEWTWDAIADECTTTLGPAGYAWVLTSPPQEHVLGDPWWTAYQPVSYRLESRLGTRDQLAAMIETCHAAGVDVRVDAVINHMTGQDDPGTGWAGSSYEHYTYPGLWTPEDFHHCGLTPTDDIALYLDREQVQTCELVNLADLDTTSPTVRARLTAYLQDLLSLGVDGFRIDAAKHMAADDVAAILEPLPDDVAIMQEVIRGSAEPISPEEYVPNGQVYEFTYGKEIAGVLAGSPRLALELGQATARYVASDDAVVFVENHDTERNGSTLSYQDGATDALATVLMLAGTYGTPQVYSGYAFADVDAGPRLDDDGRVLDATCVADPSPATAVQPGDWVCQHRWPQVAGMVGWRGVAGDAPVVDTWSEGDAVALGRGSRAFVVVNAGDDELTATLPTSLPDGDYCDVLTGDDACVVTRVRDGAAEVAVPAQSAAAWDVAHTD</sequence>
<evidence type="ECO:0000256" key="10">
    <source>
        <dbReference type="ARBA" id="ARBA00023295"/>
    </source>
</evidence>
<dbReference type="Proteomes" id="UP000321386">
    <property type="component" value="Unassembled WGS sequence"/>
</dbReference>
<evidence type="ECO:0000313" key="15">
    <source>
        <dbReference type="EMBL" id="GEK17792.1"/>
    </source>
</evidence>
<dbReference type="InterPro" id="IPR006046">
    <property type="entry name" value="Alpha_amylase"/>
</dbReference>
<dbReference type="SUPFAM" id="SSF51011">
    <property type="entry name" value="Glycosyl hydrolase domain"/>
    <property type="match status" value="1"/>
</dbReference>
<dbReference type="InterPro" id="IPR031319">
    <property type="entry name" value="A-amylase_C"/>
</dbReference>
<comment type="similarity">
    <text evidence="3 11">Belongs to the glycosyl hydrolase 13 family.</text>
</comment>
<evidence type="ECO:0000259" key="13">
    <source>
        <dbReference type="SMART" id="SM00632"/>
    </source>
</evidence>
<comment type="caution">
    <text evidence="15">The sequence shown here is derived from an EMBL/GenBank/DDBJ whole genome shotgun (WGS) entry which is preliminary data.</text>
</comment>
<dbReference type="GO" id="GO:0005975">
    <property type="term" value="P:carbohydrate metabolic process"/>
    <property type="evidence" value="ECO:0007669"/>
    <property type="project" value="InterPro"/>
</dbReference>
<evidence type="ECO:0000256" key="7">
    <source>
        <dbReference type="ARBA" id="ARBA00022801"/>
    </source>
</evidence>
<dbReference type="InterPro" id="IPR017853">
    <property type="entry name" value="GH"/>
</dbReference>
<proteinExistence type="inferred from homology"/>
<evidence type="ECO:0000256" key="1">
    <source>
        <dbReference type="ARBA" id="ARBA00000548"/>
    </source>
</evidence>
<comment type="catalytic activity">
    <reaction evidence="1 12">
        <text>Endohydrolysis of (1-&gt;4)-alpha-D-glucosidic linkages in polysaccharides containing three or more (1-&gt;4)-alpha-linked D-glucose units.</text>
        <dbReference type="EC" id="3.2.1.1"/>
    </reaction>
</comment>
<evidence type="ECO:0000313" key="16">
    <source>
        <dbReference type="Proteomes" id="UP000321386"/>
    </source>
</evidence>
<dbReference type="GO" id="GO:0004556">
    <property type="term" value="F:alpha-amylase activity"/>
    <property type="evidence" value="ECO:0007669"/>
    <property type="project" value="UniProtKB-UniRule"/>
</dbReference>
<dbReference type="EMBL" id="BJUA01000006">
    <property type="protein sequence ID" value="GEK17792.1"/>
    <property type="molecule type" value="Genomic_DNA"/>
</dbReference>
<dbReference type="SUPFAM" id="SSF51445">
    <property type="entry name" value="(Trans)glycosidases"/>
    <property type="match status" value="1"/>
</dbReference>
<evidence type="ECO:0000259" key="14">
    <source>
        <dbReference type="SMART" id="SM00642"/>
    </source>
</evidence>
<accession>A0A510USZ8</accession>
<keyword evidence="16" id="KW-1185">Reference proteome</keyword>
<dbReference type="InterPro" id="IPR006047">
    <property type="entry name" value="GH13_cat_dom"/>
</dbReference>
<dbReference type="EC" id="3.2.1.1" evidence="4 12"/>
<dbReference type="Gene3D" id="3.20.20.80">
    <property type="entry name" value="Glycosidases"/>
    <property type="match status" value="1"/>
</dbReference>
<dbReference type="Gene3D" id="2.60.40.1180">
    <property type="entry name" value="Golgi alpha-mannosidase II"/>
    <property type="match status" value="1"/>
</dbReference>
<dbReference type="GO" id="GO:0046872">
    <property type="term" value="F:metal ion binding"/>
    <property type="evidence" value="ECO:0007669"/>
    <property type="project" value="UniProtKB-KW"/>
</dbReference>
<evidence type="ECO:0000256" key="4">
    <source>
        <dbReference type="ARBA" id="ARBA00012595"/>
    </source>
</evidence>
<keyword evidence="8" id="KW-0106">Calcium</keyword>
<dbReference type="CDD" id="cd11317">
    <property type="entry name" value="AmyAc_bac_euk_AmyA"/>
    <property type="match status" value="1"/>
</dbReference>
<protein>
    <recommendedName>
        <fullName evidence="5 12">Alpha-amylase</fullName>
        <ecNumber evidence="4 12">3.2.1.1</ecNumber>
    </recommendedName>
</protein>
<reference evidence="15 16" key="1">
    <citation type="submission" date="2019-07" db="EMBL/GenBank/DDBJ databases">
        <title>Whole genome shotgun sequence of Cellulomonas persica NBRC 101101.</title>
        <authorList>
            <person name="Hosoyama A."/>
            <person name="Uohara A."/>
            <person name="Ohji S."/>
            <person name="Ichikawa N."/>
        </authorList>
    </citation>
    <scope>NUCLEOTIDE SEQUENCE [LARGE SCALE GENOMIC DNA]</scope>
    <source>
        <strain evidence="15 16">NBRC 101101</strain>
    </source>
</reference>
<keyword evidence="10 12" id="KW-0326">Glycosidase</keyword>
<evidence type="ECO:0000256" key="3">
    <source>
        <dbReference type="ARBA" id="ARBA00008061"/>
    </source>
</evidence>
<evidence type="ECO:0000256" key="11">
    <source>
        <dbReference type="RuleBase" id="RU003615"/>
    </source>
</evidence>
<dbReference type="Pfam" id="PF00128">
    <property type="entry name" value="Alpha-amylase"/>
    <property type="match status" value="1"/>
</dbReference>
<evidence type="ECO:0000256" key="12">
    <source>
        <dbReference type="RuleBase" id="RU361134"/>
    </source>
</evidence>
<keyword evidence="7 12" id="KW-0378">Hydrolase</keyword>
<evidence type="ECO:0000256" key="9">
    <source>
        <dbReference type="ARBA" id="ARBA00023277"/>
    </source>
</evidence>
<dbReference type="PRINTS" id="PR00110">
    <property type="entry name" value="ALPHAAMYLASE"/>
</dbReference>
<gene>
    <name evidence="15" type="ORF">CPE01_15250</name>
</gene>
<comment type="cofactor">
    <cofactor evidence="2">
        <name>Ca(2+)</name>
        <dbReference type="ChEBI" id="CHEBI:29108"/>
    </cofactor>
</comment>
<dbReference type="SMART" id="SM00632">
    <property type="entry name" value="Aamy_C"/>
    <property type="match status" value="1"/>
</dbReference>
<name>A0A510USZ8_9CELL</name>
<feature type="domain" description="Alpha-amylase C-terminal" evidence="13">
    <location>
        <begin position="425"/>
        <end position="502"/>
    </location>
</feature>
<keyword evidence="9 12" id="KW-0119">Carbohydrate metabolism</keyword>
<organism evidence="15 16">
    <name type="scientific">Cellulomonas persica</name>
    <dbReference type="NCBI Taxonomy" id="76861"/>
    <lineage>
        <taxon>Bacteria</taxon>
        <taxon>Bacillati</taxon>
        <taxon>Actinomycetota</taxon>
        <taxon>Actinomycetes</taxon>
        <taxon>Micrococcales</taxon>
        <taxon>Cellulomonadaceae</taxon>
        <taxon>Cellulomonas</taxon>
    </lineage>
</organism>
<dbReference type="InterPro" id="IPR006048">
    <property type="entry name" value="A-amylase/branching_C"/>
</dbReference>